<name>A0ABZ2RHF0_ECTME</name>
<keyword evidence="3" id="KW-1185">Reference proteome</keyword>
<keyword evidence="1" id="KW-0472">Membrane</keyword>
<proteinExistence type="predicted"/>
<dbReference type="InterPro" id="IPR015943">
    <property type="entry name" value="WD40/YVTN_repeat-like_dom_sf"/>
</dbReference>
<dbReference type="SUPFAM" id="SSF110296">
    <property type="entry name" value="Oligoxyloglucan reducing end-specific cellobiohydrolase"/>
    <property type="match status" value="1"/>
</dbReference>
<dbReference type="PANTHER" id="PTHR47199:SF2">
    <property type="entry name" value="PHOTOSYSTEM II STABILITY_ASSEMBLY FACTOR HCF136, CHLOROPLASTIC"/>
    <property type="match status" value="1"/>
</dbReference>
<dbReference type="GO" id="GO:0016787">
    <property type="term" value="F:hydrolase activity"/>
    <property type="evidence" value="ECO:0007669"/>
    <property type="project" value="UniProtKB-KW"/>
</dbReference>
<evidence type="ECO:0000313" key="3">
    <source>
        <dbReference type="Proteomes" id="UP001476583"/>
    </source>
</evidence>
<sequence>MSNIATSELSLARTQSPGIGARLMKLMVALLPWVIIAALLWAGIFIRPQPVGSTITPAALESRDQFYGLAQVPGADLLAVGFGGKILKIAGDSSVTRATSPVKSTLQDVATWANGNAVAVGNDGVVLYSADKGNNWQQAQNVPRSDVANKLNRVRAFADGLAIAAGEMGALLISRDYGHTWQRLRDEEDVAWNDVALLGSDTLLVVGEFGRVIRGSLSGYDWQEVDVGIGSSLMAVTFHDELNGTAVGLEGMVLQTTDGGLSWLARDAGLTEHLFDVAWLADQQRWFVTGALGRWSAGNGERWQTGILDERNLAWHVRALPVDGGLWLAGANIGHWDGKAWSLLQP</sequence>
<dbReference type="Proteomes" id="UP001476583">
    <property type="component" value="Chromosome"/>
</dbReference>
<dbReference type="EMBL" id="CP148074">
    <property type="protein sequence ID" value="WXL25840.1"/>
    <property type="molecule type" value="Genomic_DNA"/>
</dbReference>
<evidence type="ECO:0000313" key="2">
    <source>
        <dbReference type="EMBL" id="WXL25840.1"/>
    </source>
</evidence>
<dbReference type="PANTHER" id="PTHR47199">
    <property type="entry name" value="PHOTOSYSTEM II STABILITY/ASSEMBLY FACTOR HCF136, CHLOROPLASTIC"/>
    <property type="match status" value="1"/>
</dbReference>
<keyword evidence="2" id="KW-0378">Hydrolase</keyword>
<protein>
    <submittedName>
        <fullName evidence="2">Glycosyl hydrolase</fullName>
    </submittedName>
</protein>
<reference evidence="2 3" key="1">
    <citation type="submission" date="2024-03" db="EMBL/GenBank/DDBJ databases">
        <title>Complete genome of BD2.</title>
        <authorList>
            <person name="Cao G."/>
        </authorList>
    </citation>
    <scope>NUCLEOTIDE SEQUENCE [LARGE SCALE GENOMIC DNA]</scope>
    <source>
        <strain evidence="2 3">BD2</strain>
    </source>
</reference>
<keyword evidence="1" id="KW-0812">Transmembrane</keyword>
<keyword evidence="1" id="KW-1133">Transmembrane helix</keyword>
<organism evidence="2 3">
    <name type="scientific">Ectopseudomonas mendocina</name>
    <name type="common">Pseudomonas mendocina</name>
    <dbReference type="NCBI Taxonomy" id="300"/>
    <lineage>
        <taxon>Bacteria</taxon>
        <taxon>Pseudomonadati</taxon>
        <taxon>Pseudomonadota</taxon>
        <taxon>Gammaproteobacteria</taxon>
        <taxon>Pseudomonadales</taxon>
        <taxon>Pseudomonadaceae</taxon>
        <taxon>Ectopseudomonas</taxon>
    </lineage>
</organism>
<gene>
    <name evidence="2" type="ORF">WG219_21530</name>
</gene>
<accession>A0ABZ2RHF0</accession>
<dbReference type="Gene3D" id="2.130.10.10">
    <property type="entry name" value="YVTN repeat-like/Quinoprotein amine dehydrogenase"/>
    <property type="match status" value="1"/>
</dbReference>
<feature type="transmembrane region" description="Helical" evidence="1">
    <location>
        <begin position="26"/>
        <end position="46"/>
    </location>
</feature>
<evidence type="ECO:0000256" key="1">
    <source>
        <dbReference type="SAM" id="Phobius"/>
    </source>
</evidence>